<protein>
    <submittedName>
        <fullName evidence="6">Aminopeptidase P family protein</fullName>
    </submittedName>
</protein>
<keyword evidence="3" id="KW-0378">Hydrolase</keyword>
<dbReference type="InterPro" id="IPR000994">
    <property type="entry name" value="Pept_M24"/>
</dbReference>
<dbReference type="PROSITE" id="PS00491">
    <property type="entry name" value="PROLINE_PEPTIDASE"/>
    <property type="match status" value="1"/>
</dbReference>
<organism evidence="6 7">
    <name type="scientific">Vallitalea pronyensis</name>
    <dbReference type="NCBI Taxonomy" id="1348613"/>
    <lineage>
        <taxon>Bacteria</taxon>
        <taxon>Bacillati</taxon>
        <taxon>Bacillota</taxon>
        <taxon>Clostridia</taxon>
        <taxon>Lachnospirales</taxon>
        <taxon>Vallitaleaceae</taxon>
        <taxon>Vallitalea</taxon>
    </lineage>
</organism>
<keyword evidence="7" id="KW-1185">Reference proteome</keyword>
<dbReference type="Pfam" id="PF00557">
    <property type="entry name" value="Peptidase_M24"/>
    <property type="match status" value="1"/>
</dbReference>
<dbReference type="Gene3D" id="3.90.230.10">
    <property type="entry name" value="Creatinase/methionine aminopeptidase superfamily"/>
    <property type="match status" value="1"/>
</dbReference>
<dbReference type="Proteomes" id="UP000683246">
    <property type="component" value="Chromosome"/>
</dbReference>
<dbReference type="GO" id="GO:0046872">
    <property type="term" value="F:metal ion binding"/>
    <property type="evidence" value="ECO:0007669"/>
    <property type="project" value="UniProtKB-KW"/>
</dbReference>
<comment type="similarity">
    <text evidence="1">Belongs to the peptidase M24B family.</text>
</comment>
<dbReference type="KEGG" id="vpy:HZI73_16620"/>
<evidence type="ECO:0000256" key="2">
    <source>
        <dbReference type="ARBA" id="ARBA00022723"/>
    </source>
</evidence>
<evidence type="ECO:0000256" key="3">
    <source>
        <dbReference type="ARBA" id="ARBA00022801"/>
    </source>
</evidence>
<dbReference type="PANTHER" id="PTHR46112">
    <property type="entry name" value="AMINOPEPTIDASE"/>
    <property type="match status" value="1"/>
</dbReference>
<evidence type="ECO:0000313" key="6">
    <source>
        <dbReference type="EMBL" id="QUI23816.1"/>
    </source>
</evidence>
<evidence type="ECO:0000256" key="1">
    <source>
        <dbReference type="ARBA" id="ARBA00008766"/>
    </source>
</evidence>
<evidence type="ECO:0000313" key="7">
    <source>
        <dbReference type="Proteomes" id="UP000683246"/>
    </source>
</evidence>
<dbReference type="Pfam" id="PF01321">
    <property type="entry name" value="Creatinase_N"/>
    <property type="match status" value="1"/>
</dbReference>
<name>A0A8J8SHQ5_9FIRM</name>
<proteinExistence type="inferred from homology"/>
<feature type="domain" description="Creatinase N-terminal" evidence="5">
    <location>
        <begin position="3"/>
        <end position="131"/>
    </location>
</feature>
<evidence type="ECO:0000259" key="4">
    <source>
        <dbReference type="Pfam" id="PF00557"/>
    </source>
</evidence>
<dbReference type="PANTHER" id="PTHR46112:SF3">
    <property type="entry name" value="AMINOPEPTIDASE YPDF"/>
    <property type="match status" value="1"/>
</dbReference>
<feature type="domain" description="Peptidase M24" evidence="4">
    <location>
        <begin position="138"/>
        <end position="341"/>
    </location>
</feature>
<dbReference type="GO" id="GO:0008235">
    <property type="term" value="F:metalloexopeptidase activity"/>
    <property type="evidence" value="ECO:0007669"/>
    <property type="project" value="UniProtKB-ARBA"/>
</dbReference>
<keyword evidence="6" id="KW-0645">Protease</keyword>
<dbReference type="InterPro" id="IPR000587">
    <property type="entry name" value="Creatinase_N"/>
</dbReference>
<keyword evidence="6" id="KW-0031">Aminopeptidase</keyword>
<evidence type="ECO:0000259" key="5">
    <source>
        <dbReference type="Pfam" id="PF01321"/>
    </source>
</evidence>
<dbReference type="InterPro" id="IPR001714">
    <property type="entry name" value="Pept_M24_MAP"/>
</dbReference>
<sequence>MKRLEKLLDKLSTMGLDAVIIHGEYNRRYLSGFTGSNAYLYISKKHTKLLTDFRYIEQATGQCPDFEVVDYLKGGVTLNDTLNKTIEADGVKIIGFEDSVLTYKAYQTFQHGLDGVELKPIGDMVEQIRMIKDSGELEAIKKAASIGDKAFSHILTYIKPGVTEIEVALELERFMKQNGASKLSFDSIVASGTHSSLPHARPTDKEIAVGDFVTLDYGCVYQGYCSDMTRTIFVGKASDQQKEIYNTVLEAQLKSLEALKEGCVGKEVDKVARDIITDKGYGDYFGHGLGHSVGLFIHEEPRLSPKDDSVFTENMVVTVEPGIYVPDFGGVRIEDLVCVTKEGIINFNTSSKELIELV</sequence>
<dbReference type="RefSeq" id="WP_212694503.1">
    <property type="nucleotide sequence ID" value="NZ_CP058649.1"/>
</dbReference>
<keyword evidence="2" id="KW-0479">Metal-binding</keyword>
<dbReference type="InterPro" id="IPR036005">
    <property type="entry name" value="Creatinase/aminopeptidase-like"/>
</dbReference>
<accession>A0A8J8SHQ5</accession>
<dbReference type="FunFam" id="3.90.230.10:FF:000014">
    <property type="entry name" value="Aminopeptidase P family protein"/>
    <property type="match status" value="1"/>
</dbReference>
<dbReference type="Gene3D" id="3.40.350.10">
    <property type="entry name" value="Creatinase/prolidase N-terminal domain"/>
    <property type="match status" value="1"/>
</dbReference>
<reference evidence="6" key="1">
    <citation type="submission" date="2020-07" db="EMBL/GenBank/DDBJ databases">
        <title>Vallitalea pronyensis genome.</title>
        <authorList>
            <person name="Postec A."/>
        </authorList>
    </citation>
    <scope>NUCLEOTIDE SEQUENCE</scope>
    <source>
        <strain evidence="6">FatNI3</strain>
    </source>
</reference>
<dbReference type="GO" id="GO:0004177">
    <property type="term" value="F:aminopeptidase activity"/>
    <property type="evidence" value="ECO:0007669"/>
    <property type="project" value="UniProtKB-KW"/>
</dbReference>
<dbReference type="CDD" id="cd01092">
    <property type="entry name" value="APP-like"/>
    <property type="match status" value="1"/>
</dbReference>
<dbReference type="PRINTS" id="PR00599">
    <property type="entry name" value="MAPEPTIDASE"/>
</dbReference>
<dbReference type="AlphaFoldDB" id="A0A8J8SHQ5"/>
<dbReference type="InterPro" id="IPR029149">
    <property type="entry name" value="Creatin/AminoP/Spt16_N"/>
</dbReference>
<dbReference type="InterPro" id="IPR001131">
    <property type="entry name" value="Peptidase_M24B_aminopep-P_CS"/>
</dbReference>
<dbReference type="SUPFAM" id="SSF55920">
    <property type="entry name" value="Creatinase/aminopeptidase"/>
    <property type="match status" value="1"/>
</dbReference>
<dbReference type="EMBL" id="CP058649">
    <property type="protein sequence ID" value="QUI23816.1"/>
    <property type="molecule type" value="Genomic_DNA"/>
</dbReference>
<dbReference type="InterPro" id="IPR050659">
    <property type="entry name" value="Peptidase_M24B"/>
</dbReference>
<dbReference type="SUPFAM" id="SSF53092">
    <property type="entry name" value="Creatinase/prolidase N-terminal domain"/>
    <property type="match status" value="1"/>
</dbReference>
<gene>
    <name evidence="6" type="ORF">HZI73_16620</name>
</gene>